<evidence type="ECO:0000256" key="3">
    <source>
        <dbReference type="SAM" id="SignalP"/>
    </source>
</evidence>
<name>E4KZN1_9FIRM</name>
<evidence type="ECO:0000313" key="5">
    <source>
        <dbReference type="EMBL" id="EFR32688.1"/>
    </source>
</evidence>
<feature type="domain" description="SLH" evidence="4">
    <location>
        <begin position="651"/>
        <end position="708"/>
    </location>
</feature>
<dbReference type="InterPro" id="IPR041498">
    <property type="entry name" value="Big_6"/>
</dbReference>
<feature type="domain" description="SLH" evidence="4">
    <location>
        <begin position="587"/>
        <end position="650"/>
    </location>
</feature>
<feature type="region of interest" description="Disordered" evidence="2">
    <location>
        <begin position="43"/>
        <end position="67"/>
    </location>
</feature>
<comment type="caution">
    <text evidence="5">The sequence shown here is derived from an EMBL/GenBank/DDBJ whole genome shotgun (WGS) entry which is preliminary data.</text>
</comment>
<dbReference type="Pfam" id="PF09479">
    <property type="entry name" value="Flg_new"/>
    <property type="match status" value="2"/>
</dbReference>
<feature type="signal peptide" evidence="3">
    <location>
        <begin position="1"/>
        <end position="25"/>
    </location>
</feature>
<protein>
    <submittedName>
        <fullName evidence="5">Repeat protein</fullName>
    </submittedName>
</protein>
<dbReference type="InterPro" id="IPR001119">
    <property type="entry name" value="SLH_dom"/>
</dbReference>
<keyword evidence="6" id="KW-1185">Reference proteome</keyword>
<dbReference type="PANTHER" id="PTHR43308">
    <property type="entry name" value="OUTER MEMBRANE PROTEIN ALPHA-RELATED"/>
    <property type="match status" value="1"/>
</dbReference>
<dbReference type="InterPro" id="IPR013783">
    <property type="entry name" value="Ig-like_fold"/>
</dbReference>
<dbReference type="AlphaFoldDB" id="E4KZN1"/>
<feature type="region of interest" description="Disordered" evidence="2">
    <location>
        <begin position="85"/>
        <end position="108"/>
    </location>
</feature>
<feature type="domain" description="SLH" evidence="4">
    <location>
        <begin position="525"/>
        <end position="586"/>
    </location>
</feature>
<dbReference type="InterPro" id="IPR051465">
    <property type="entry name" value="Cell_Envelope_Struct_Comp"/>
</dbReference>
<dbReference type="InterPro" id="IPR042229">
    <property type="entry name" value="Listeria/Bacterioides_rpt_sf"/>
</dbReference>
<dbReference type="Proteomes" id="UP000003705">
    <property type="component" value="Unassembled WGS sequence"/>
</dbReference>
<dbReference type="Pfam" id="PF00395">
    <property type="entry name" value="SLH"/>
    <property type="match status" value="3"/>
</dbReference>
<dbReference type="EMBL" id="AENP01000022">
    <property type="protein sequence ID" value="EFR32688.1"/>
    <property type="molecule type" value="Genomic_DNA"/>
</dbReference>
<feature type="compositionally biased region" description="Basic and acidic residues" evidence="2">
    <location>
        <begin position="85"/>
        <end position="104"/>
    </location>
</feature>
<reference evidence="5 6" key="1">
    <citation type="submission" date="2010-10" db="EMBL/GenBank/DDBJ databases">
        <authorList>
            <person name="Durkin A.S."/>
            <person name="Madupu R."/>
            <person name="Torralba M."/>
            <person name="Gillis M."/>
            <person name="Methe B."/>
            <person name="Sutton G."/>
            <person name="Nelson K.E."/>
        </authorList>
    </citation>
    <scope>NUCLEOTIDE SEQUENCE [LARGE SCALE GENOMIC DNA]</scope>
    <source>
        <strain evidence="5 6">ACS-146-V-Sch2b</strain>
    </source>
</reference>
<feature type="compositionally biased region" description="Basic and acidic residues" evidence="2">
    <location>
        <begin position="45"/>
        <end position="67"/>
    </location>
</feature>
<evidence type="ECO:0000259" key="4">
    <source>
        <dbReference type="PROSITE" id="PS51272"/>
    </source>
</evidence>
<evidence type="ECO:0000256" key="1">
    <source>
        <dbReference type="ARBA" id="ARBA00004196"/>
    </source>
</evidence>
<gene>
    <name evidence="5" type="ORF">HMPREF9286_1323</name>
</gene>
<dbReference type="Gene3D" id="2.60.40.10">
    <property type="entry name" value="Immunoglobulins"/>
    <property type="match status" value="1"/>
</dbReference>
<feature type="chain" id="PRO_5003184951" evidence="3">
    <location>
        <begin position="26"/>
        <end position="753"/>
    </location>
</feature>
<dbReference type="GO" id="GO:0030313">
    <property type="term" value="C:cell envelope"/>
    <property type="evidence" value="ECO:0007669"/>
    <property type="project" value="UniProtKB-SubCell"/>
</dbReference>
<organism evidence="5 6">
    <name type="scientific">Peptoniphilus harei ACS-146-V-Sch2b</name>
    <dbReference type="NCBI Taxonomy" id="908338"/>
    <lineage>
        <taxon>Bacteria</taxon>
        <taxon>Bacillati</taxon>
        <taxon>Bacillota</taxon>
        <taxon>Tissierellia</taxon>
        <taxon>Tissierellales</taxon>
        <taxon>Peptoniphilaceae</taxon>
        <taxon>Peptoniphilus</taxon>
    </lineage>
</organism>
<dbReference type="RefSeq" id="WP_005957277.1">
    <property type="nucleotide sequence ID" value="NZ_AENP01000022.1"/>
</dbReference>
<dbReference type="OrthoDB" id="1698971at2"/>
<dbReference type="PROSITE" id="PS51272">
    <property type="entry name" value="SLH"/>
    <property type="match status" value="3"/>
</dbReference>
<dbReference type="Gene3D" id="2.60.40.4270">
    <property type="entry name" value="Listeria-Bacteroides repeat domain"/>
    <property type="match status" value="2"/>
</dbReference>
<dbReference type="NCBIfam" id="TIGR02543">
    <property type="entry name" value="List_Bact_rpt"/>
    <property type="match status" value="1"/>
</dbReference>
<dbReference type="Pfam" id="PF17936">
    <property type="entry name" value="Big_6"/>
    <property type="match status" value="1"/>
</dbReference>
<dbReference type="InterPro" id="IPR013378">
    <property type="entry name" value="InlB-like_B-rpt"/>
</dbReference>
<dbReference type="eggNOG" id="COG4099">
    <property type="taxonomic scope" value="Bacteria"/>
</dbReference>
<proteinExistence type="predicted"/>
<keyword evidence="3" id="KW-0732">Signal</keyword>
<accession>E4KZN1</accession>
<sequence length="753" mass="85224">MRNKKILGLLLAGVMVTSIPFNVFADDKSEKLELSEVNTPVAVAQEKDETKPAELTEEDKKEDKKEEKEVTVTFVAVLVEKGKENSKKTLDDSTKVEKGEKIPAEKFNAPDEDGYEFGGWYADESLTTGFNKEETINSPTTVYAKYTKKAKKFTVKFKDEDKVLKSFEVEEGKTVKNTDKPENPTKEGYTFKGWSKKQIIPIFPYTVTEDVTFTAIWEKNVPAKEDLYISDIEYDGNYVTGKVTSKGKAVKDATVTLKIDGSKTDNTDETDAYGRFKVYLGKYYDDYRYYDDYYYRDGYRYYDGYRVYKDSDGDYYYIKNGKRNYIRYSDYYRRYRDYKADLVAEKSGFYSAEKNLWKDGYYYNNGRYYGRDWYSNKYDHRVYPTDISRTNYSTSGYLKGYKNRTVYVYDDGTYLGSDTIDSDGYFKVSWNSPRVSTSRSLEYYVNGTYTSDSSYSMIPVVNNVSAGSKFVRGNAGAYADVTVYDSNGTRLGGASAGSTGIFNISLNRALRAGETIKVEAKESGKVSRSTEVKIAGQEAKVTAEVNSPSYIAGYPDGTFKPGKEVTRAEAVRMFVSLVNNGKELPKNPTTKFKDANNKWYSDEINFAVSKGFISGYSDGTFKPNQGITRAEFAQMIAVFVKDGYPGSSNFKDVKGHWASHAIDQLYGNKTIKGFPDGTFKPDQKLTRAEAVTVLNSVFGRNTKATSFANVNTSSLRKFYDVPMSHWAYYEIIDASNGHNAVKGDKAEDVSVWQ</sequence>
<comment type="subcellular location">
    <subcellularLocation>
        <location evidence="1">Cell envelope</location>
    </subcellularLocation>
</comment>
<evidence type="ECO:0000256" key="2">
    <source>
        <dbReference type="SAM" id="MobiDB-lite"/>
    </source>
</evidence>
<evidence type="ECO:0000313" key="6">
    <source>
        <dbReference type="Proteomes" id="UP000003705"/>
    </source>
</evidence>